<keyword evidence="1" id="KW-0812">Transmembrane</keyword>
<organism evidence="2 3">
    <name type="scientific">Spirochaeta lutea</name>
    <dbReference type="NCBI Taxonomy" id="1480694"/>
    <lineage>
        <taxon>Bacteria</taxon>
        <taxon>Pseudomonadati</taxon>
        <taxon>Spirochaetota</taxon>
        <taxon>Spirochaetia</taxon>
        <taxon>Spirochaetales</taxon>
        <taxon>Spirochaetaceae</taxon>
        <taxon>Spirochaeta</taxon>
    </lineage>
</organism>
<keyword evidence="1" id="KW-1133">Transmembrane helix</keyword>
<evidence type="ECO:0000313" key="3">
    <source>
        <dbReference type="Proteomes" id="UP000029692"/>
    </source>
</evidence>
<dbReference type="AlphaFoldDB" id="A0A098QWV3"/>
<dbReference type="Proteomes" id="UP000029692">
    <property type="component" value="Unassembled WGS sequence"/>
</dbReference>
<evidence type="ECO:0000313" key="2">
    <source>
        <dbReference type="EMBL" id="KGE70977.1"/>
    </source>
</evidence>
<gene>
    <name evidence="2" type="ORF">DC28_13665</name>
</gene>
<dbReference type="STRING" id="1480694.DC28_13665"/>
<keyword evidence="1" id="KW-0472">Membrane</keyword>
<dbReference type="EMBL" id="JNUP01000071">
    <property type="protein sequence ID" value="KGE70977.1"/>
    <property type="molecule type" value="Genomic_DNA"/>
</dbReference>
<comment type="caution">
    <text evidence="2">The sequence shown here is derived from an EMBL/GenBank/DDBJ whole genome shotgun (WGS) entry which is preliminary data.</text>
</comment>
<feature type="transmembrane region" description="Helical" evidence="1">
    <location>
        <begin position="7"/>
        <end position="33"/>
    </location>
</feature>
<reference evidence="2 3" key="1">
    <citation type="submission" date="2014-05" db="EMBL/GenBank/DDBJ databases">
        <title>De novo Genome Sequence of Spirocheata sp.</title>
        <authorList>
            <person name="Shivani Y."/>
            <person name="Subhash Y."/>
            <person name="Tushar L."/>
            <person name="Sasikala C."/>
            <person name="Ramana C.V."/>
        </authorList>
    </citation>
    <scope>NUCLEOTIDE SEQUENCE [LARGE SCALE GENOMIC DNA]</scope>
    <source>
        <strain evidence="2 3">JC230</strain>
    </source>
</reference>
<dbReference type="eggNOG" id="ENOG5032M8Z">
    <property type="taxonomic scope" value="Bacteria"/>
</dbReference>
<proteinExistence type="predicted"/>
<name>A0A098QWV3_9SPIO</name>
<keyword evidence="3" id="KW-1185">Reference proteome</keyword>
<evidence type="ECO:0000256" key="1">
    <source>
        <dbReference type="SAM" id="Phobius"/>
    </source>
</evidence>
<sequence length="96" mass="11211">MYQKVLVVLGFVILGAGAIALFGWIIMALWNWLMPDIFGLKEISYWQAWGLFLLSSLLFKGMGSEESSKPSDRRRKRRIKRYIRQTGEDVAREDRE</sequence>
<protein>
    <submittedName>
        <fullName evidence="2">Uncharacterized protein</fullName>
    </submittedName>
</protein>
<feature type="transmembrane region" description="Helical" evidence="1">
    <location>
        <begin position="45"/>
        <end position="63"/>
    </location>
</feature>
<accession>A0A098QWV3</accession>